<keyword evidence="1" id="KW-0456">Lyase</keyword>
<keyword evidence="1" id="KW-0808">Transferase</keyword>
<dbReference type="InterPro" id="IPR008210">
    <property type="entry name" value="PEP_carboxykinase_N"/>
</dbReference>
<dbReference type="GO" id="GO:0016301">
    <property type="term" value="F:kinase activity"/>
    <property type="evidence" value="ECO:0007669"/>
    <property type="project" value="UniProtKB-KW"/>
</dbReference>
<dbReference type="Gene3D" id="3.40.449.10">
    <property type="entry name" value="Phosphoenolpyruvate Carboxykinase, domain 1"/>
    <property type="match status" value="1"/>
</dbReference>
<dbReference type="Proteomes" id="UP000253728">
    <property type="component" value="Unassembled WGS sequence"/>
</dbReference>
<sequence length="94" mass="10420">MTDLSKVIKELEALGIHDVKEVVYNPSYEQLFEEETKPGLEGFEKGTLTTTGAVAVDTGIFTGRSPKDKYIVLDDTTKILFGGLPMQRKTIINQ</sequence>
<keyword evidence="1" id="KW-0670">Pyruvate</keyword>
<dbReference type="Pfam" id="PF01293">
    <property type="entry name" value="PEPCK_ATP"/>
    <property type="match status" value="1"/>
</dbReference>
<protein>
    <submittedName>
        <fullName evidence="1">Phosphoenolpyruvate carboxykinase [ATP]</fullName>
        <ecNumber evidence="1">4.1.1.49</ecNumber>
    </submittedName>
</protein>
<dbReference type="SUPFAM" id="SSF68923">
    <property type="entry name" value="PEP carboxykinase N-terminal domain"/>
    <property type="match status" value="1"/>
</dbReference>
<gene>
    <name evidence="1" type="primary">pckA_2</name>
    <name evidence="1" type="ORF">NCTC5908_00773</name>
</gene>
<dbReference type="InterPro" id="IPR001272">
    <property type="entry name" value="PEP_carboxykinase_ATP"/>
</dbReference>
<accession>A0A336N4S0</accession>
<organism evidence="1 2">
    <name type="scientific">Aggregatibacter aphrophilus</name>
    <name type="common">Haemophilus aphrophilus</name>
    <dbReference type="NCBI Taxonomy" id="732"/>
    <lineage>
        <taxon>Bacteria</taxon>
        <taxon>Pseudomonadati</taxon>
        <taxon>Pseudomonadota</taxon>
        <taxon>Gammaproteobacteria</taxon>
        <taxon>Pasteurellales</taxon>
        <taxon>Pasteurellaceae</taxon>
        <taxon>Aggregatibacter</taxon>
    </lineage>
</organism>
<keyword evidence="1" id="KW-0418">Kinase</keyword>
<name>A0A336N4S0_AGGAP</name>
<evidence type="ECO:0000313" key="2">
    <source>
        <dbReference type="Proteomes" id="UP000253728"/>
    </source>
</evidence>
<dbReference type="EMBL" id="UFSP01000001">
    <property type="protein sequence ID" value="SSY94258.1"/>
    <property type="molecule type" value="Genomic_DNA"/>
</dbReference>
<dbReference type="GO" id="GO:0005524">
    <property type="term" value="F:ATP binding"/>
    <property type="evidence" value="ECO:0007669"/>
    <property type="project" value="InterPro"/>
</dbReference>
<proteinExistence type="predicted"/>
<reference evidence="1 2" key="1">
    <citation type="submission" date="2018-06" db="EMBL/GenBank/DDBJ databases">
        <authorList>
            <consortium name="Pathogen Informatics"/>
            <person name="Doyle S."/>
        </authorList>
    </citation>
    <scope>NUCLEOTIDE SEQUENCE [LARGE SCALE GENOMIC DNA]</scope>
    <source>
        <strain evidence="1 2">NCTC5908</strain>
    </source>
</reference>
<dbReference type="GO" id="GO:0004612">
    <property type="term" value="F:phosphoenolpyruvate carboxykinase (ATP) activity"/>
    <property type="evidence" value="ECO:0007669"/>
    <property type="project" value="UniProtKB-EC"/>
</dbReference>
<evidence type="ECO:0000313" key="1">
    <source>
        <dbReference type="EMBL" id="SSY94258.1"/>
    </source>
</evidence>
<dbReference type="AlphaFoldDB" id="A0A336N4S0"/>
<dbReference type="GO" id="GO:0006094">
    <property type="term" value="P:gluconeogenesis"/>
    <property type="evidence" value="ECO:0007669"/>
    <property type="project" value="InterPro"/>
</dbReference>
<dbReference type="EC" id="4.1.1.49" evidence="1"/>